<dbReference type="InterPro" id="IPR055497">
    <property type="entry name" value="DUF7069"/>
</dbReference>
<dbReference type="Pfam" id="PF22939">
    <property type="entry name" value="WHD_GPIID"/>
    <property type="match status" value="1"/>
</dbReference>
<evidence type="ECO:0000256" key="2">
    <source>
        <dbReference type="PROSITE-ProRule" id="PRU00023"/>
    </source>
</evidence>
<dbReference type="InterPro" id="IPR056884">
    <property type="entry name" value="NPHP3-like_N"/>
</dbReference>
<dbReference type="SUPFAM" id="SSF53167">
    <property type="entry name" value="Purine and uridine phosphorylases"/>
    <property type="match status" value="1"/>
</dbReference>
<sequence length="1118" mass="127339">MLHSFPNVRIGLMVGIGGGAPSQKHDIRLADIVVSASKDGKTAILQYDFGKTIQDRAFERTGITNQPPPILRAAVNGLMAQYERKGNQIRENVDKVLQENRRLRKRYCRPHISSDRLYQSTVVHPDDCLSCESNCGTDLSNLVARPERTDEDDDPAIYYGVIASGDQLMKDALVRDRLARDEEVLCFEMEAAGLMNYFPCLIIRGICDYSDSHKNKEWQGYAALVAAAYAKDLLCRISPNKVEVERKLTDVISELNQVAQDHRDVARDHRDIAKEMLRLQNGEAQRKLSKEEQECHQIFRLTTDSKDNTYEWYKDRVTERVEHTCVWFLKHDRFQLWLKQDSGPLIVSADPGCGKTVLAKYLIDHAFPKLTTVSYFFFTDQDQNTVRQALCALLHQLFCQNPALITHVMESYKKNGPKLIYATSRLWEIFLNAANDPSADAVTVVLDALDECAETELQDLMRKIDRHFSGRGSNGSKLKFIMTCRPYYQILSGFRGLLQEFPSIHIPGEEQSEAISQEVNQVIKYRVSQLSMNDSLKLYLEERLRATHNRTYLWVYLVFDYLENEVVKKTLKEVKAKIEALPSSLNEAYDNILSKTKEDKVVYKALSIVLAAKRPLTVAEMNVAMNVDFDTHSMSDLDLENDVDFKKNLRFRCGLFLSVHHDRIYLLHQTAREFLLADLTPPTDASIHLRWHRSITFQGANSVLAEICVLSLTIWESDDYQIRNSGQSFRDYPLTNWGDHFREADFQNDATIIPFTLRLCDPTSKAYSHWARFQLSELNGSVIKNIHFSHLMIVSYHGHKVLAKVLLDKGSRINDRDDLGWPLFLAVAKGHEPIVKLLLNQGADANTIRGSGNRPLLYVACSNGYGGIVELLLDKGADVELRIVKRIALHQAAIRGHVLCVELMLERLAVTDTKTNHDQRRQEILLLATECGRKEVVKMLLDTGVDIETRAIPGRKPLAVAIKSQRAGIVKLLLDRGADPRARDKFGATALNTTIRWYGTRYRLQHQNIAKMLLDAGAEVNTRDNNNDTPLIEAVQTVDEKLVELLIDRGAEVAVINNKDETPLSLATEKGHTRIMTLIQERLEESRFKEVRSHHSDSLDRDCPTRRPLWGILRNLKR</sequence>
<gene>
    <name evidence="7" type="primary">HET-E1-6</name>
    <name evidence="7" type="ORF">Focb16_v015607</name>
</gene>
<dbReference type="GO" id="GO:0009116">
    <property type="term" value="P:nucleoside metabolic process"/>
    <property type="evidence" value="ECO:0007669"/>
    <property type="project" value="InterPro"/>
</dbReference>
<dbReference type="Pfam" id="PF24883">
    <property type="entry name" value="NPHP3_N"/>
    <property type="match status" value="1"/>
</dbReference>
<dbReference type="PANTHER" id="PTHR46082:SF11">
    <property type="entry name" value="AAA+ ATPASE DOMAIN-CONTAINING PROTEIN-RELATED"/>
    <property type="match status" value="1"/>
</dbReference>
<dbReference type="InterPro" id="IPR036770">
    <property type="entry name" value="Ankyrin_rpt-contain_sf"/>
</dbReference>
<evidence type="ECO:0000313" key="8">
    <source>
        <dbReference type="Proteomes" id="UP000320707"/>
    </source>
</evidence>
<evidence type="ECO:0000256" key="1">
    <source>
        <dbReference type="ARBA" id="ARBA00022737"/>
    </source>
</evidence>
<protein>
    <submittedName>
        <fullName evidence="7">Vegetative incompatibility protein HET-E-1</fullName>
    </submittedName>
</protein>
<evidence type="ECO:0000259" key="5">
    <source>
        <dbReference type="Pfam" id="PF23239"/>
    </source>
</evidence>
<feature type="domain" description="Nephrocystin 3-like N-terminal" evidence="6">
    <location>
        <begin position="324"/>
        <end position="485"/>
    </location>
</feature>
<feature type="repeat" description="ANK" evidence="2">
    <location>
        <begin position="953"/>
        <end position="985"/>
    </location>
</feature>
<dbReference type="InterPro" id="IPR053137">
    <property type="entry name" value="NLR-like"/>
</dbReference>
<dbReference type="Pfam" id="PF12796">
    <property type="entry name" value="Ank_2"/>
    <property type="match status" value="3"/>
</dbReference>
<organism evidence="7 8">
    <name type="scientific">Fusarium oxysporum f. sp. cubense</name>
    <dbReference type="NCBI Taxonomy" id="61366"/>
    <lineage>
        <taxon>Eukaryota</taxon>
        <taxon>Fungi</taxon>
        <taxon>Dikarya</taxon>
        <taxon>Ascomycota</taxon>
        <taxon>Pezizomycotina</taxon>
        <taxon>Sordariomycetes</taxon>
        <taxon>Hypocreomycetidae</taxon>
        <taxon>Hypocreales</taxon>
        <taxon>Nectriaceae</taxon>
        <taxon>Fusarium</taxon>
        <taxon>Fusarium oxysporum species complex</taxon>
    </lineage>
</organism>
<dbReference type="InterPro" id="IPR035994">
    <property type="entry name" value="Nucleoside_phosphorylase_sf"/>
</dbReference>
<feature type="repeat" description="ANK" evidence="2">
    <location>
        <begin position="851"/>
        <end position="884"/>
    </location>
</feature>
<reference evidence="7 8" key="1">
    <citation type="journal article" date="2019" name="Microbiol. Resour. Announc.">
        <title>High-quality draft genome sequence of Fusarium oxysporum f. sp. cubense strain 160527, a causal agent of Panama disease.</title>
        <authorList>
            <person name="Asai S."/>
            <person name="Ayukawa Y."/>
            <person name="Gan P."/>
            <person name="Masuda S."/>
            <person name="Komatsu K."/>
            <person name="Shirasu K."/>
            <person name="Arie T."/>
        </authorList>
    </citation>
    <scope>NUCLEOTIDE SEQUENCE [LARGE SCALE GENOMIC DNA]</scope>
    <source>
        <strain evidence="7 8">160527</strain>
    </source>
</reference>
<keyword evidence="1" id="KW-0677">Repeat</keyword>
<feature type="domain" description="GPI inositol-deacylase winged helix" evidence="4">
    <location>
        <begin position="591"/>
        <end position="678"/>
    </location>
</feature>
<dbReference type="Proteomes" id="UP000320707">
    <property type="component" value="Unassembled WGS sequence"/>
</dbReference>
<feature type="repeat" description="ANK" evidence="2">
    <location>
        <begin position="822"/>
        <end position="850"/>
    </location>
</feature>
<evidence type="ECO:0000313" key="7">
    <source>
        <dbReference type="EMBL" id="TVY64371.1"/>
    </source>
</evidence>
<dbReference type="InterPro" id="IPR027417">
    <property type="entry name" value="P-loop_NTPase"/>
</dbReference>
<dbReference type="GO" id="GO:0003824">
    <property type="term" value="F:catalytic activity"/>
    <property type="evidence" value="ECO:0007669"/>
    <property type="project" value="InterPro"/>
</dbReference>
<dbReference type="EMBL" id="SRMI01000008">
    <property type="protein sequence ID" value="TVY64371.1"/>
    <property type="molecule type" value="Genomic_DNA"/>
</dbReference>
<dbReference type="Gene3D" id="3.40.50.300">
    <property type="entry name" value="P-loop containing nucleotide triphosphate hydrolases"/>
    <property type="match status" value="1"/>
</dbReference>
<feature type="repeat" description="ANK" evidence="2">
    <location>
        <begin position="1026"/>
        <end position="1058"/>
    </location>
</feature>
<dbReference type="SMART" id="SM00248">
    <property type="entry name" value="ANK"/>
    <property type="match status" value="9"/>
</dbReference>
<dbReference type="InterPro" id="IPR002110">
    <property type="entry name" value="Ankyrin_rpt"/>
</dbReference>
<evidence type="ECO:0000259" key="6">
    <source>
        <dbReference type="Pfam" id="PF24883"/>
    </source>
</evidence>
<proteinExistence type="predicted"/>
<comment type="caution">
    <text evidence="7">The sequence shown here is derived from an EMBL/GenBank/DDBJ whole genome shotgun (WGS) entry which is preliminary data.</text>
</comment>
<evidence type="ECO:0000259" key="4">
    <source>
        <dbReference type="Pfam" id="PF22939"/>
    </source>
</evidence>
<dbReference type="SUPFAM" id="SSF52540">
    <property type="entry name" value="P-loop containing nucleoside triphosphate hydrolases"/>
    <property type="match status" value="1"/>
</dbReference>
<dbReference type="Gene3D" id="3.40.50.1580">
    <property type="entry name" value="Nucleoside phosphorylase domain"/>
    <property type="match status" value="1"/>
</dbReference>
<name>A0A559KVX4_FUSOC</name>
<dbReference type="InterPro" id="IPR054471">
    <property type="entry name" value="GPIID_WHD"/>
</dbReference>
<evidence type="ECO:0000256" key="3">
    <source>
        <dbReference type="SAM" id="Coils"/>
    </source>
</evidence>
<dbReference type="PROSITE" id="PS50297">
    <property type="entry name" value="ANK_REP_REGION"/>
    <property type="match status" value="4"/>
</dbReference>
<accession>A0A559KVX4</accession>
<dbReference type="Gene3D" id="1.25.40.20">
    <property type="entry name" value="Ankyrin repeat-containing domain"/>
    <property type="match status" value="3"/>
</dbReference>
<dbReference type="AlphaFoldDB" id="A0A559KVX4"/>
<keyword evidence="3" id="KW-0175">Coiled coil</keyword>
<dbReference type="SUPFAM" id="SSF48403">
    <property type="entry name" value="Ankyrin repeat"/>
    <property type="match status" value="1"/>
</dbReference>
<feature type="domain" description="DUF7069" evidence="5">
    <location>
        <begin position="515"/>
        <end position="577"/>
    </location>
</feature>
<feature type="coiled-coil region" evidence="3">
    <location>
        <begin position="79"/>
        <end position="106"/>
    </location>
</feature>
<dbReference type="Pfam" id="PF23239">
    <property type="entry name" value="DUF7069"/>
    <property type="match status" value="1"/>
</dbReference>
<dbReference type="PROSITE" id="PS50088">
    <property type="entry name" value="ANK_REPEAT"/>
    <property type="match status" value="4"/>
</dbReference>
<keyword evidence="2" id="KW-0040">ANK repeat</keyword>
<dbReference type="PANTHER" id="PTHR46082">
    <property type="entry name" value="ATP/GTP-BINDING PROTEIN-RELATED"/>
    <property type="match status" value="1"/>
</dbReference>